<keyword evidence="2" id="KW-1185">Reference proteome</keyword>
<accession>A0ACC1WWX3</accession>
<proteinExistence type="predicted"/>
<protein>
    <submittedName>
        <fullName evidence="1">NAC domain protein</fullName>
    </submittedName>
</protein>
<organism evidence="1 2">
    <name type="scientific">Melia azedarach</name>
    <name type="common">Chinaberry tree</name>
    <dbReference type="NCBI Taxonomy" id="155640"/>
    <lineage>
        <taxon>Eukaryota</taxon>
        <taxon>Viridiplantae</taxon>
        <taxon>Streptophyta</taxon>
        <taxon>Embryophyta</taxon>
        <taxon>Tracheophyta</taxon>
        <taxon>Spermatophyta</taxon>
        <taxon>Magnoliopsida</taxon>
        <taxon>eudicotyledons</taxon>
        <taxon>Gunneridae</taxon>
        <taxon>Pentapetalae</taxon>
        <taxon>rosids</taxon>
        <taxon>malvids</taxon>
        <taxon>Sapindales</taxon>
        <taxon>Meliaceae</taxon>
        <taxon>Melia</taxon>
    </lineage>
</organism>
<reference evidence="1 2" key="1">
    <citation type="journal article" date="2023" name="Science">
        <title>Complex scaffold remodeling in plant triterpene biosynthesis.</title>
        <authorList>
            <person name="De La Pena R."/>
            <person name="Hodgson H."/>
            <person name="Liu J.C."/>
            <person name="Stephenson M.J."/>
            <person name="Martin A.C."/>
            <person name="Owen C."/>
            <person name="Harkess A."/>
            <person name="Leebens-Mack J."/>
            <person name="Jimenez L.E."/>
            <person name="Osbourn A."/>
            <person name="Sattely E.S."/>
        </authorList>
    </citation>
    <scope>NUCLEOTIDE SEQUENCE [LARGE SCALE GENOMIC DNA]</scope>
    <source>
        <strain evidence="2">cv. JPN11</strain>
        <tissue evidence="1">Leaf</tissue>
    </source>
</reference>
<dbReference type="Proteomes" id="UP001164539">
    <property type="component" value="Chromosome 13"/>
</dbReference>
<evidence type="ECO:0000313" key="2">
    <source>
        <dbReference type="Proteomes" id="UP001164539"/>
    </source>
</evidence>
<name>A0ACC1WWX3_MELAZ</name>
<gene>
    <name evidence="1" type="ORF">OWV82_023331</name>
</gene>
<evidence type="ECO:0000313" key="1">
    <source>
        <dbReference type="EMBL" id="KAJ4703421.1"/>
    </source>
</evidence>
<dbReference type="EMBL" id="CM051406">
    <property type="protein sequence ID" value="KAJ4703421.1"/>
    <property type="molecule type" value="Genomic_DNA"/>
</dbReference>
<comment type="caution">
    <text evidence="1">The sequence shown here is derived from an EMBL/GenBank/DDBJ whole genome shotgun (WGS) entry which is preliminary data.</text>
</comment>
<sequence length="354" mass="39285">MESTDSSTSSQHPQLPPGFRFHPTDEELVVHYLKKKAASAPLPVTIIAEVDLYKFDPWELPGKATFGEQEWYFFSPRDRKYPNGARPNRAATSGYWKATGTDKPILTSNGNHKVGVKKALVFYGGKPPKGIKTNWIMHEYRLVDNNSGTKTHAPDLSKKKNSLRLDDWVLCRIYKKNNTQRPMDRDKDDGFEGMYVTLPAPIHQINPKPPAGKNTTYGALFEHDEHFFDGMLSAEGIQQNSCVSQLASSISKPANMSIDIVSPSTANTFPVKRAMPPQFWNEPAGSLASSSGKRFHGDLNSGNTATDDNNSFVSLLNQLPQSVQFNPNSATLLGSVGDGSLRQQYHLPSMNWNS</sequence>